<dbReference type="InterPro" id="IPR032710">
    <property type="entry name" value="NTF2-like_dom_sf"/>
</dbReference>
<keyword evidence="3" id="KW-1185">Reference proteome</keyword>
<evidence type="ECO:0000313" key="3">
    <source>
        <dbReference type="Proteomes" id="UP001501581"/>
    </source>
</evidence>
<accession>A0ABN1TY85</accession>
<sequence>MPETYSDVAALEALRWDGLLAADTDALATLFHDDLAYTHSNGLVDSKGVFLQRLASGGLRYLDISPSDQRITLHDNTAVVTGLVVLTTRAGDSQAVTPIRYTAVWTRGERWQHVAWHSSPASA</sequence>
<proteinExistence type="predicted"/>
<protein>
    <recommendedName>
        <fullName evidence="1">DUF4440 domain-containing protein</fullName>
    </recommendedName>
</protein>
<dbReference type="Pfam" id="PF14534">
    <property type="entry name" value="DUF4440"/>
    <property type="match status" value="1"/>
</dbReference>
<name>A0ABN1TY85_9ACTN</name>
<comment type="caution">
    <text evidence="2">The sequence shown here is derived from an EMBL/GenBank/DDBJ whole genome shotgun (WGS) entry which is preliminary data.</text>
</comment>
<dbReference type="EMBL" id="BAAALG010000011">
    <property type="protein sequence ID" value="GAA1106815.1"/>
    <property type="molecule type" value="Genomic_DNA"/>
</dbReference>
<dbReference type="RefSeq" id="WP_343995452.1">
    <property type="nucleotide sequence ID" value="NZ_BAAALG010000011.1"/>
</dbReference>
<dbReference type="InterPro" id="IPR027843">
    <property type="entry name" value="DUF4440"/>
</dbReference>
<dbReference type="Gene3D" id="3.10.450.50">
    <property type="match status" value="1"/>
</dbReference>
<evidence type="ECO:0000259" key="1">
    <source>
        <dbReference type="Pfam" id="PF14534"/>
    </source>
</evidence>
<gene>
    <name evidence="2" type="ORF">GCM10009668_28300</name>
</gene>
<dbReference type="SUPFAM" id="SSF54427">
    <property type="entry name" value="NTF2-like"/>
    <property type="match status" value="1"/>
</dbReference>
<evidence type="ECO:0000313" key="2">
    <source>
        <dbReference type="EMBL" id="GAA1106815.1"/>
    </source>
</evidence>
<reference evidence="2 3" key="1">
    <citation type="journal article" date="2019" name="Int. J. Syst. Evol. Microbiol.">
        <title>The Global Catalogue of Microorganisms (GCM) 10K type strain sequencing project: providing services to taxonomists for standard genome sequencing and annotation.</title>
        <authorList>
            <consortium name="The Broad Institute Genomics Platform"/>
            <consortium name="The Broad Institute Genome Sequencing Center for Infectious Disease"/>
            <person name="Wu L."/>
            <person name="Ma J."/>
        </authorList>
    </citation>
    <scope>NUCLEOTIDE SEQUENCE [LARGE SCALE GENOMIC DNA]</scope>
    <source>
        <strain evidence="2 3">JCM 13008</strain>
    </source>
</reference>
<feature type="domain" description="DUF4440" evidence="1">
    <location>
        <begin position="8"/>
        <end position="112"/>
    </location>
</feature>
<dbReference type="Proteomes" id="UP001501581">
    <property type="component" value="Unassembled WGS sequence"/>
</dbReference>
<organism evidence="2 3">
    <name type="scientific">Nocardioides dubius</name>
    <dbReference type="NCBI Taxonomy" id="317019"/>
    <lineage>
        <taxon>Bacteria</taxon>
        <taxon>Bacillati</taxon>
        <taxon>Actinomycetota</taxon>
        <taxon>Actinomycetes</taxon>
        <taxon>Propionibacteriales</taxon>
        <taxon>Nocardioidaceae</taxon>
        <taxon>Nocardioides</taxon>
    </lineage>
</organism>